<evidence type="ECO:0000256" key="2">
    <source>
        <dbReference type="ARBA" id="ARBA00022801"/>
    </source>
</evidence>
<accession>A0AAU0N0J3</accession>
<protein>
    <submittedName>
        <fullName evidence="4">HAD-IIB family hydrolase</fullName>
    </submittedName>
</protein>
<dbReference type="KEGG" id="mpaf:R5R33_03980"/>
<evidence type="ECO:0000256" key="3">
    <source>
        <dbReference type="ARBA" id="ARBA00022842"/>
    </source>
</evidence>
<dbReference type="SFLD" id="SFLDS00003">
    <property type="entry name" value="Haloacid_Dehalogenase"/>
    <property type="match status" value="1"/>
</dbReference>
<dbReference type="InterPro" id="IPR006379">
    <property type="entry name" value="HAD-SF_hydro_IIB"/>
</dbReference>
<name>A0AAU0N0J3_9GAMM</name>
<dbReference type="NCBIfam" id="TIGR01484">
    <property type="entry name" value="HAD-SF-IIB"/>
    <property type="match status" value="1"/>
</dbReference>
<dbReference type="EMBL" id="CP137555">
    <property type="protein sequence ID" value="WOX06294.1"/>
    <property type="molecule type" value="Genomic_DNA"/>
</dbReference>
<dbReference type="Proteomes" id="UP001302477">
    <property type="component" value="Chromosome"/>
</dbReference>
<dbReference type="Pfam" id="PF08282">
    <property type="entry name" value="Hydrolase_3"/>
    <property type="match status" value="1"/>
</dbReference>
<dbReference type="Gene3D" id="3.40.50.1000">
    <property type="entry name" value="HAD superfamily/HAD-like"/>
    <property type="match status" value="1"/>
</dbReference>
<gene>
    <name evidence="4" type="ORF">R5R33_03980</name>
</gene>
<organism evidence="4 5">
    <name type="scientific">Microbulbifer pacificus</name>
    <dbReference type="NCBI Taxonomy" id="407164"/>
    <lineage>
        <taxon>Bacteria</taxon>
        <taxon>Pseudomonadati</taxon>
        <taxon>Pseudomonadota</taxon>
        <taxon>Gammaproteobacteria</taxon>
        <taxon>Cellvibrionales</taxon>
        <taxon>Microbulbiferaceae</taxon>
        <taxon>Microbulbifer</taxon>
    </lineage>
</organism>
<dbReference type="NCBIfam" id="TIGR01486">
    <property type="entry name" value="HAD-SF-IIB-MPGP"/>
    <property type="match status" value="1"/>
</dbReference>
<dbReference type="GO" id="GO:0050531">
    <property type="term" value="F:mannosyl-3-phosphoglycerate phosphatase activity"/>
    <property type="evidence" value="ECO:0007669"/>
    <property type="project" value="InterPro"/>
</dbReference>
<sequence length="292" mass="32270">MTKVMQPRAQWLVATDLDGTLLDHYSYSHSAADRTLQQLEAAGIPVILNSSKTRDEMLALRDSLHNRHPFISENGSAIFIPQGYFPERPECARDELGYWVLEPGATRRSILDFLRHDSDSYSAPYLNFANASAAEIVAATGLTLAQAEKANRRDYSEPLLWQGDETQKHAFIERANAAGFATLQGGRFLHLLGQTDKGAATTLLKQIYQHYSERTCCLIASGDGPNDLDMLSVADIAIIVRSPAHPPPHPSKQLAHHPDVIISRNIGPQGWAEAIQEIFSRPEQSGYLSNAK</sequence>
<dbReference type="RefSeq" id="WP_318954752.1">
    <property type="nucleotide sequence ID" value="NZ_CP137555.1"/>
</dbReference>
<proteinExistence type="predicted"/>
<dbReference type="SUPFAM" id="SSF56784">
    <property type="entry name" value="HAD-like"/>
    <property type="match status" value="1"/>
</dbReference>
<keyword evidence="3" id="KW-0460">Magnesium</keyword>
<dbReference type="AlphaFoldDB" id="A0AAU0N0J3"/>
<dbReference type="GO" id="GO:0051479">
    <property type="term" value="P:mannosylglycerate biosynthetic process"/>
    <property type="evidence" value="ECO:0007669"/>
    <property type="project" value="InterPro"/>
</dbReference>
<keyword evidence="2 4" id="KW-0378">Hydrolase</keyword>
<evidence type="ECO:0000313" key="4">
    <source>
        <dbReference type="EMBL" id="WOX06294.1"/>
    </source>
</evidence>
<evidence type="ECO:0000256" key="1">
    <source>
        <dbReference type="ARBA" id="ARBA00022723"/>
    </source>
</evidence>
<reference evidence="4 5" key="1">
    <citation type="submission" date="2023-10" db="EMBL/GenBank/DDBJ databases">
        <title>Description of Microbulbifer bruguierae sp. nov., isolated from the sediments of mangrove plant Bruguiera sexangula and comparative genomic analyses of the genus Microbulbifer.</title>
        <authorList>
            <person name="Long M."/>
        </authorList>
    </citation>
    <scope>NUCLEOTIDE SEQUENCE [LARGE SCALE GENOMIC DNA]</scope>
    <source>
        <strain evidence="4 5">SPO729</strain>
    </source>
</reference>
<evidence type="ECO:0000313" key="5">
    <source>
        <dbReference type="Proteomes" id="UP001302477"/>
    </source>
</evidence>
<dbReference type="PANTHER" id="PTHR10000">
    <property type="entry name" value="PHOSPHOSERINE PHOSPHATASE"/>
    <property type="match status" value="1"/>
</dbReference>
<dbReference type="GO" id="GO:0000287">
    <property type="term" value="F:magnesium ion binding"/>
    <property type="evidence" value="ECO:0007669"/>
    <property type="project" value="UniProtKB-ARBA"/>
</dbReference>
<dbReference type="InterPro" id="IPR006381">
    <property type="entry name" value="HAD-SF-IIB-MPGP"/>
</dbReference>
<dbReference type="SFLD" id="SFLDG01142">
    <property type="entry name" value="C2.B.2:_Mannosyl-3-phosphoglyc"/>
    <property type="match status" value="1"/>
</dbReference>
<keyword evidence="1" id="KW-0479">Metal-binding</keyword>
<dbReference type="GO" id="GO:0005829">
    <property type="term" value="C:cytosol"/>
    <property type="evidence" value="ECO:0007669"/>
    <property type="project" value="TreeGrafter"/>
</dbReference>
<dbReference type="SFLD" id="SFLDG01140">
    <property type="entry name" value="C2.B:_Phosphomannomutase_and_P"/>
    <property type="match status" value="1"/>
</dbReference>
<dbReference type="Gene3D" id="3.30.980.20">
    <property type="entry name" value="Putative mannosyl-3-phosphoglycerate phosphatase, domain 2"/>
    <property type="match status" value="1"/>
</dbReference>
<keyword evidence="5" id="KW-1185">Reference proteome</keyword>
<dbReference type="PANTHER" id="PTHR10000:SF8">
    <property type="entry name" value="HAD SUPERFAMILY HYDROLASE-LIKE, TYPE 3"/>
    <property type="match status" value="1"/>
</dbReference>
<dbReference type="InterPro" id="IPR036412">
    <property type="entry name" value="HAD-like_sf"/>
</dbReference>
<dbReference type="InterPro" id="IPR023214">
    <property type="entry name" value="HAD_sf"/>
</dbReference>